<evidence type="ECO:0000256" key="8">
    <source>
        <dbReference type="ARBA" id="ARBA00023136"/>
    </source>
</evidence>
<comment type="subcellular location">
    <subcellularLocation>
        <location evidence="1">Membrane</location>
        <topology evidence="1">Multi-pass membrane protein</topology>
    </subcellularLocation>
</comment>
<dbReference type="Proteomes" id="UP000191024">
    <property type="component" value="Chromosome C"/>
</dbReference>
<keyword evidence="6 10" id="KW-1133">Transmembrane helix</keyword>
<keyword evidence="14" id="KW-1185">Reference proteome</keyword>
<feature type="domain" description="K+ potassium transporter C-terminal" evidence="12">
    <location>
        <begin position="595"/>
        <end position="668"/>
    </location>
</feature>
<keyword evidence="5" id="KW-0630">Potassium</keyword>
<dbReference type="InterPro" id="IPR053952">
    <property type="entry name" value="K_trans_C"/>
</dbReference>
<dbReference type="GO" id="GO:0016020">
    <property type="term" value="C:membrane"/>
    <property type="evidence" value="ECO:0007669"/>
    <property type="project" value="UniProtKB-SubCell"/>
</dbReference>
<dbReference type="STRING" id="1230905.A0A1G4J660"/>
<evidence type="ECO:0000259" key="12">
    <source>
        <dbReference type="Pfam" id="PF22776"/>
    </source>
</evidence>
<dbReference type="NCBIfam" id="TIGR00794">
    <property type="entry name" value="kup"/>
    <property type="match status" value="1"/>
</dbReference>
<dbReference type="PANTHER" id="PTHR30540">
    <property type="entry name" value="OSMOTIC STRESS POTASSIUM TRANSPORTER"/>
    <property type="match status" value="1"/>
</dbReference>
<dbReference type="Pfam" id="PF22776">
    <property type="entry name" value="K_trans_C"/>
    <property type="match status" value="1"/>
</dbReference>
<feature type="transmembrane region" description="Helical" evidence="10">
    <location>
        <begin position="415"/>
        <end position="437"/>
    </location>
</feature>
<organism evidence="13 14">
    <name type="scientific">Lachancea mirantina</name>
    <dbReference type="NCBI Taxonomy" id="1230905"/>
    <lineage>
        <taxon>Eukaryota</taxon>
        <taxon>Fungi</taxon>
        <taxon>Dikarya</taxon>
        <taxon>Ascomycota</taxon>
        <taxon>Saccharomycotina</taxon>
        <taxon>Saccharomycetes</taxon>
        <taxon>Saccharomycetales</taxon>
        <taxon>Saccharomycetaceae</taxon>
        <taxon>Lachancea</taxon>
    </lineage>
</organism>
<feature type="transmembrane region" description="Helical" evidence="10">
    <location>
        <begin position="475"/>
        <end position="494"/>
    </location>
</feature>
<evidence type="ECO:0000313" key="13">
    <source>
        <dbReference type="EMBL" id="SCU85324.1"/>
    </source>
</evidence>
<evidence type="ECO:0000256" key="2">
    <source>
        <dbReference type="ARBA" id="ARBA00022448"/>
    </source>
</evidence>
<feature type="transmembrane region" description="Helical" evidence="10">
    <location>
        <begin position="443"/>
        <end position="468"/>
    </location>
</feature>
<evidence type="ECO:0000256" key="1">
    <source>
        <dbReference type="ARBA" id="ARBA00004141"/>
    </source>
</evidence>
<dbReference type="PANTHER" id="PTHR30540:SF83">
    <property type="entry name" value="K+ POTASSIUM TRANSPORTER"/>
    <property type="match status" value="1"/>
</dbReference>
<proteinExistence type="predicted"/>
<evidence type="ECO:0000256" key="10">
    <source>
        <dbReference type="SAM" id="Phobius"/>
    </source>
</evidence>
<evidence type="ECO:0000256" key="7">
    <source>
        <dbReference type="ARBA" id="ARBA00023065"/>
    </source>
</evidence>
<feature type="transmembrane region" description="Helical" evidence="10">
    <location>
        <begin position="75"/>
        <end position="96"/>
    </location>
</feature>
<protein>
    <submittedName>
        <fullName evidence="13">LAMI_0C10858g1_1</fullName>
    </submittedName>
</protein>
<dbReference type="GO" id="GO:0015079">
    <property type="term" value="F:potassium ion transmembrane transporter activity"/>
    <property type="evidence" value="ECO:0007669"/>
    <property type="project" value="InterPro"/>
</dbReference>
<evidence type="ECO:0000259" key="11">
    <source>
        <dbReference type="Pfam" id="PF02705"/>
    </source>
</evidence>
<evidence type="ECO:0000256" key="9">
    <source>
        <dbReference type="SAM" id="MobiDB-lite"/>
    </source>
</evidence>
<feature type="domain" description="K+ potassium transporter integral membrane" evidence="11">
    <location>
        <begin position="42"/>
        <end position="541"/>
    </location>
</feature>
<gene>
    <name evidence="13" type="ORF">LAMI_0C10858G</name>
</gene>
<feature type="transmembrane region" description="Helical" evidence="10">
    <location>
        <begin position="35"/>
        <end position="55"/>
    </location>
</feature>
<feature type="transmembrane region" description="Helical" evidence="10">
    <location>
        <begin position="219"/>
        <end position="236"/>
    </location>
</feature>
<keyword evidence="8 10" id="KW-0472">Membrane</keyword>
<keyword evidence="3" id="KW-0633">Potassium transport</keyword>
<reference evidence="14" key="1">
    <citation type="submission" date="2016-03" db="EMBL/GenBank/DDBJ databases">
        <authorList>
            <person name="Devillers H."/>
        </authorList>
    </citation>
    <scope>NUCLEOTIDE SEQUENCE [LARGE SCALE GENOMIC DNA]</scope>
</reference>
<keyword evidence="7" id="KW-0406">Ion transport</keyword>
<sequence length="770" mass="84731">MDSRTFTSSVGHHDLPDDTDDSSASDEKPVKKTSLANLAVLSFGTLGAVYGDLGTSPLYVLNTVFAEVDVTDENLIGAVSCIFWLFTLVVIVKYCLLVLTLGPNGGEGGQIAIYCKLSRTLKNGPLGVVLPGGKEHDDLQILTRSETRDSAVSTPSFLHKNSGFLQHPLFKKVFGDVTLAACFLGCALVMSDGLLTPTTSVLSAIDGIAVAVPSFEKNVMPVSVCVLIGLFLLQYIGIKRISFLFSPIITIWLITIAVVGIINISRHPEVFKALSPAEAIYFLRRQGDVDVLGSVMLSITGCEAMFADVGHFSPLSVQLTLGCFVYPCLMLNYLGQGAYLVDHPQKIANVFFNSMPGGSSGGFYWYVFALSTLATIIASQALILGVFSILKQMMQIDCFPHVKVLHTSAKHAGQIFIPTVNLILMAAVCATCAGFRSSGRVTAAYGLGVSMDLLLTTSLIAATIVVVYRVHWAAALYFLLCFGSLEMCLVIANMKKVPHGAWFTLMVTFIMITFFSMWRWAVVCKVKNDMKERIRFRDLINSDSTPREFVLGQKRDDSPSEPAVTIRIDANRIQKLPRHDDIALLYSNVEPLLRSTSAIPGSFKDLICNFPSLPAVMVFCGVKVASVPHVASSERFLLHPVMGAEGVYKCIIRFGFMDKTLVTTDLLNEMLTIIESHNPTYYRSVVSKLVGSPPLHIFNRQHILGVDIRGDHENKRKLKFIRYLLMSLVQFFRSVIIERFFSPLYSIQSIHSSFVSSHERIMYVGSDVRI</sequence>
<feature type="compositionally biased region" description="Polar residues" evidence="9">
    <location>
        <begin position="1"/>
        <end position="10"/>
    </location>
</feature>
<dbReference type="EMBL" id="LT598466">
    <property type="protein sequence ID" value="SCU85324.1"/>
    <property type="molecule type" value="Genomic_DNA"/>
</dbReference>
<evidence type="ECO:0000256" key="3">
    <source>
        <dbReference type="ARBA" id="ARBA00022538"/>
    </source>
</evidence>
<feature type="transmembrane region" description="Helical" evidence="10">
    <location>
        <begin position="500"/>
        <end position="521"/>
    </location>
</feature>
<dbReference type="InterPro" id="IPR003855">
    <property type="entry name" value="K+_transporter"/>
</dbReference>
<keyword evidence="2" id="KW-0813">Transport</keyword>
<dbReference type="InterPro" id="IPR053951">
    <property type="entry name" value="K_trans_N"/>
</dbReference>
<dbReference type="OrthoDB" id="504708at2759"/>
<dbReference type="AlphaFoldDB" id="A0A1G4J660"/>
<evidence type="ECO:0000256" key="4">
    <source>
        <dbReference type="ARBA" id="ARBA00022692"/>
    </source>
</evidence>
<feature type="transmembrane region" description="Helical" evidence="10">
    <location>
        <begin position="243"/>
        <end position="264"/>
    </location>
</feature>
<feature type="transmembrane region" description="Helical" evidence="10">
    <location>
        <begin position="363"/>
        <end position="387"/>
    </location>
</feature>
<feature type="region of interest" description="Disordered" evidence="9">
    <location>
        <begin position="1"/>
        <end position="27"/>
    </location>
</feature>
<feature type="transmembrane region" description="Helical" evidence="10">
    <location>
        <begin position="173"/>
        <end position="191"/>
    </location>
</feature>
<dbReference type="Pfam" id="PF02705">
    <property type="entry name" value="K_trans"/>
    <property type="match status" value="1"/>
</dbReference>
<evidence type="ECO:0000256" key="5">
    <source>
        <dbReference type="ARBA" id="ARBA00022958"/>
    </source>
</evidence>
<accession>A0A1G4J660</accession>
<evidence type="ECO:0000313" key="14">
    <source>
        <dbReference type="Proteomes" id="UP000191024"/>
    </source>
</evidence>
<evidence type="ECO:0000256" key="6">
    <source>
        <dbReference type="ARBA" id="ARBA00022989"/>
    </source>
</evidence>
<keyword evidence="4 10" id="KW-0812">Transmembrane</keyword>
<name>A0A1G4J660_9SACH</name>